<dbReference type="CDD" id="cd09272">
    <property type="entry name" value="RNase_HI_RT_Ty1"/>
    <property type="match status" value="1"/>
</dbReference>
<keyword evidence="9" id="KW-1185">Reference proteome</keyword>
<sequence length="1991" mass="223264">MTSSDEQHSQDDEVFTQIQSQITTVTNTNAKFPYLKKGEYDIWAMKMQNYTNSDLPCWNIVLNGNSRKKTIKDSNGNIKICPPVSAEEHLVVQRETKARTTLLSALPDDHMGDFYHLDDAKEIWLAIKARFGGNEESKKMQKSFLKQEFEEFKITETEGLHTGYDKFQKILSQMNTLKVRPENEDVNLKFLRALPPSWSQVTLVLKTKGGLEYLSFDDMYNQLKSLEFDVKGYAPKPSSLANTAFVSTASTNNNNDTSSNHSPSYSTSSSYSGNREASSSHGSVVDDIEKLDLEELDLKWQMAMLSIRVQKFEKKAGRNIKFNGQEAASQRYSAYKTQNAGKKIDDSQALISVDTFLNWQDHEDAHADEGTLKIYRMIAGMESDLDSEATSEYALMGFTTDKEVQTCSFKCEYKYNELKKLYNEQREEISNSSVELNAYKSGVKTLEAQIRCHQKNQLAYEEKIRILKFDLEDKSNLLAYHEKLVANAAQEKQALQAKLDNEIANNANWLQSSKNLVKLIDSSISVKDKVGLGYGSYENELYIDNEPSIFDSRPEDWLGKPLYSWFTKEGDMHGVPPPMTGNYMPTPVHVEIDESQFSYGQKQTNISETSSENVETCESNGDESNESENNNFDSCESNFSVSTLESASETVVESEPNVVMSKVWTDAPIIEEVDSDNEYVVTPGKANEKPSHADNKSAKFINTPRDMGNKHDSRRHMGKQVGEGYAFPKKACFVCGSLSHLIKDCDFHEKRMAQEQAMAKQNEKTNGMGNFNRKWDKMTIWENTQRVDPSNKIVPRAVLLQSGIVDLSSTRPNLSTPVPTGRQNLSKPVTTGRRNLPTPVPTGKAVPAGRPNYPIPVTSGRTNNTVRPFPSVFKPNRPNTQSASPSKRPLHRASPPKTSFSYFGGDKVKTAVKTSAGCSWSSSRYVWKKNTKNNGGSNNNNRLQSKDPLGRPKPGNPHKLTEDLGIVDSGCSRSMTGNRHRLENFQEFKGGNVTFGGGEGKITGKGTIRTAKLDFENVLYVKELQHFNLFSVSQICDKKNRVLFTETECLVLTKDFKLPDETQVLLKVPRKHNLYSFNLEDLAPQGDLACLLAKATLDESTQWHRRLGHVNFKNMNKLVKGNLVRGLPPKLFQNDHTCVACNKGKQHKVSYKAKTAVSSFSEPLQMLHMDLFGPTSVRSISHKFYCLVITDAFSRFSWVFFLAKKDETVGILKEFIKLVENQLNKKVKVIRCDNGTEFKNRDLIEFCGSKGIKRDYSNARTPQQNGVAERKNRTLIEAARTMLADSFLPTMFWTEAVATACYVLNRVLVTNPHNKTPYELLTGIVPTISYLKPFGCHVTILNTIDQLGKFDGKSDEGFLVGYSTQGKAYRVYNLASKRVEETIATTVTANGNFDFTNAVTPITPLTPGTPVTPASASFATSTSPDILSAGASSLRYPHPSTFANEFATEDIYDNPGSGMFTSSSYDDEEPRADLINMSSTENVNPTSTKWGIFLCQFRLEAGSVAQALEDPSWVEAMQEEMQQFQFQNVWILIDLPPRKRAIGIKWILKNKKDARGVMDVKSAFLYWKIKEEVYVTQPKGFVDPKHPKKVYKVVKALYGLHQAPRAWYATLSTFLLKNGYRRGTIDKTLFIKKDSKDIILVQVYVDDIIFGSTKKAWCDEFEDLMQSEFEMSSMGELTFFLGLQVEQRSDGIFISQDKYVAEILRKFDLESVKTATTPYEPQKPKDKNGPDDDVNVHLYRSMIGSLMYLTASRPDIMFAVSTCSRFQVTPKTSNLLAVKRIFKYLKGQPKLGLWYPRDSPFELEAYTDSDYAGNHNDRKSTTGGCQFLGRRLISWQCKKQTIVATSSTEAEYVAAAHCCGQVRLDLEVILCFDGEKVHNFSLVLVINHSYWLIPIGPGGSTVTSGGLTHSSANQDIPADIFVTPGNMPISTGSGTIPAGVSVPTGSSTFPAGSEQVPPVSTYVNKGKAQLVDEPTPTQERTFKQLEDERLR</sequence>
<evidence type="ECO:0000256" key="6">
    <source>
        <dbReference type="SAM" id="MobiDB-lite"/>
    </source>
</evidence>
<dbReference type="InterPro" id="IPR025724">
    <property type="entry name" value="GAG-pre-integrase_dom"/>
</dbReference>
<feature type="compositionally biased region" description="Basic and acidic residues" evidence="6">
    <location>
        <begin position="1980"/>
        <end position="1991"/>
    </location>
</feature>
<evidence type="ECO:0000256" key="5">
    <source>
        <dbReference type="SAM" id="Coils"/>
    </source>
</evidence>
<name>A0ABQ5E228_9ASTR</name>
<comment type="caution">
    <text evidence="8">The sequence shown here is derived from an EMBL/GenBank/DDBJ whole genome shotgun (WGS) entry which is preliminary data.</text>
</comment>
<evidence type="ECO:0000313" key="9">
    <source>
        <dbReference type="Proteomes" id="UP001151760"/>
    </source>
</evidence>
<dbReference type="Pfam" id="PF07727">
    <property type="entry name" value="RVT_2"/>
    <property type="match status" value="1"/>
</dbReference>
<organism evidence="8 9">
    <name type="scientific">Tanacetum coccineum</name>
    <dbReference type="NCBI Taxonomy" id="301880"/>
    <lineage>
        <taxon>Eukaryota</taxon>
        <taxon>Viridiplantae</taxon>
        <taxon>Streptophyta</taxon>
        <taxon>Embryophyta</taxon>
        <taxon>Tracheophyta</taxon>
        <taxon>Spermatophyta</taxon>
        <taxon>Magnoliopsida</taxon>
        <taxon>eudicotyledons</taxon>
        <taxon>Gunneridae</taxon>
        <taxon>Pentapetalae</taxon>
        <taxon>asterids</taxon>
        <taxon>campanulids</taxon>
        <taxon>Asterales</taxon>
        <taxon>Asteraceae</taxon>
        <taxon>Asteroideae</taxon>
        <taxon>Anthemideae</taxon>
        <taxon>Anthemidinae</taxon>
        <taxon>Tanacetum</taxon>
    </lineage>
</organism>
<dbReference type="PROSITE" id="PS50994">
    <property type="entry name" value="INTEGRASE"/>
    <property type="match status" value="1"/>
</dbReference>
<dbReference type="Pfam" id="PF25597">
    <property type="entry name" value="SH3_retrovirus"/>
    <property type="match status" value="1"/>
</dbReference>
<dbReference type="InterPro" id="IPR043502">
    <property type="entry name" value="DNA/RNA_pol_sf"/>
</dbReference>
<feature type="compositionally biased region" description="Low complexity" evidence="6">
    <location>
        <begin position="251"/>
        <end position="272"/>
    </location>
</feature>
<dbReference type="EMBL" id="BQNB010015896">
    <property type="protein sequence ID" value="GJT45383.1"/>
    <property type="molecule type" value="Genomic_DNA"/>
</dbReference>
<feature type="coiled-coil region" evidence="5">
    <location>
        <begin position="415"/>
        <end position="505"/>
    </location>
</feature>
<evidence type="ECO:0000259" key="7">
    <source>
        <dbReference type="PROSITE" id="PS50994"/>
    </source>
</evidence>
<dbReference type="InterPro" id="IPR057670">
    <property type="entry name" value="SH3_retrovirus"/>
</dbReference>
<dbReference type="Pfam" id="PF22936">
    <property type="entry name" value="Pol_BBD"/>
    <property type="match status" value="1"/>
</dbReference>
<evidence type="ECO:0000256" key="3">
    <source>
        <dbReference type="ARBA" id="ARBA00022750"/>
    </source>
</evidence>
<feature type="region of interest" description="Disordered" evidence="6">
    <location>
        <begin position="929"/>
        <end position="963"/>
    </location>
</feature>
<accession>A0ABQ5E228</accession>
<dbReference type="SUPFAM" id="SSF56672">
    <property type="entry name" value="DNA/RNA polymerases"/>
    <property type="match status" value="1"/>
</dbReference>
<feature type="compositionally biased region" description="Basic and acidic residues" evidence="6">
    <location>
        <begin position="686"/>
        <end position="697"/>
    </location>
</feature>
<feature type="compositionally biased region" description="Low complexity" evidence="6">
    <location>
        <begin position="627"/>
        <end position="636"/>
    </location>
</feature>
<feature type="region of interest" description="Disordered" evidence="6">
    <location>
        <begin position="810"/>
        <end position="904"/>
    </location>
</feature>
<keyword evidence="3" id="KW-0064">Aspartyl protease</keyword>
<evidence type="ECO:0000256" key="4">
    <source>
        <dbReference type="ARBA" id="ARBA00022801"/>
    </source>
</evidence>
<dbReference type="Pfam" id="PF00665">
    <property type="entry name" value="rve"/>
    <property type="match status" value="1"/>
</dbReference>
<dbReference type="InterPro" id="IPR036397">
    <property type="entry name" value="RNaseH_sf"/>
</dbReference>
<dbReference type="PANTHER" id="PTHR42648:SF32">
    <property type="entry name" value="RIBONUCLEASE H-LIKE DOMAIN, GAG-PRE-INTEGRASE DOMAIN PROTEIN-RELATED"/>
    <property type="match status" value="1"/>
</dbReference>
<proteinExistence type="predicted"/>
<keyword evidence="2" id="KW-0479">Metal-binding</keyword>
<feature type="region of interest" description="Disordered" evidence="6">
    <location>
        <begin position="599"/>
        <end position="636"/>
    </location>
</feature>
<keyword evidence="5" id="KW-0175">Coiled coil</keyword>
<reference evidence="8" key="1">
    <citation type="journal article" date="2022" name="Int. J. Mol. Sci.">
        <title>Draft Genome of Tanacetum Coccineum: Genomic Comparison of Closely Related Tanacetum-Family Plants.</title>
        <authorList>
            <person name="Yamashiro T."/>
            <person name="Shiraishi A."/>
            <person name="Nakayama K."/>
            <person name="Satake H."/>
        </authorList>
    </citation>
    <scope>NUCLEOTIDE SEQUENCE</scope>
</reference>
<dbReference type="InterPro" id="IPR013103">
    <property type="entry name" value="RVT_2"/>
</dbReference>
<protein>
    <submittedName>
        <fullName evidence="8">Ribonuclease H-like domain-containing protein</fullName>
    </submittedName>
</protein>
<feature type="compositionally biased region" description="Polar residues" evidence="6">
    <location>
        <begin position="273"/>
        <end position="282"/>
    </location>
</feature>
<dbReference type="Pfam" id="PF14223">
    <property type="entry name" value="Retrotran_gag_2"/>
    <property type="match status" value="1"/>
</dbReference>
<feature type="compositionally biased region" description="Polar residues" evidence="6">
    <location>
        <begin position="599"/>
        <end position="616"/>
    </location>
</feature>
<feature type="compositionally biased region" description="Polar residues" evidence="6">
    <location>
        <begin position="810"/>
        <end position="833"/>
    </location>
</feature>
<evidence type="ECO:0000256" key="2">
    <source>
        <dbReference type="ARBA" id="ARBA00022723"/>
    </source>
</evidence>
<feature type="compositionally biased region" description="Low complexity" evidence="6">
    <location>
        <begin position="932"/>
        <end position="941"/>
    </location>
</feature>
<feature type="region of interest" description="Disordered" evidence="6">
    <location>
        <begin position="1967"/>
        <end position="1991"/>
    </location>
</feature>
<feature type="region of interest" description="Disordered" evidence="6">
    <location>
        <begin position="251"/>
        <end position="284"/>
    </location>
</feature>
<dbReference type="InterPro" id="IPR012337">
    <property type="entry name" value="RNaseH-like_sf"/>
</dbReference>
<dbReference type="SUPFAM" id="SSF53098">
    <property type="entry name" value="Ribonuclease H-like"/>
    <property type="match status" value="1"/>
</dbReference>
<dbReference type="Pfam" id="PF13976">
    <property type="entry name" value="gag_pre-integrs"/>
    <property type="match status" value="1"/>
</dbReference>
<gene>
    <name evidence="8" type="ORF">Tco_0954098</name>
</gene>
<dbReference type="InterPro" id="IPR001584">
    <property type="entry name" value="Integrase_cat-core"/>
</dbReference>
<dbReference type="PANTHER" id="PTHR42648">
    <property type="entry name" value="TRANSPOSASE, PUTATIVE-RELATED"/>
    <property type="match status" value="1"/>
</dbReference>
<dbReference type="InterPro" id="IPR054722">
    <property type="entry name" value="PolX-like_BBD"/>
</dbReference>
<evidence type="ECO:0000256" key="1">
    <source>
        <dbReference type="ARBA" id="ARBA00022670"/>
    </source>
</evidence>
<dbReference type="Proteomes" id="UP001151760">
    <property type="component" value="Unassembled WGS sequence"/>
</dbReference>
<keyword evidence="1" id="KW-0645">Protease</keyword>
<feature type="region of interest" description="Disordered" evidence="6">
    <location>
        <begin position="683"/>
        <end position="716"/>
    </location>
</feature>
<keyword evidence="4" id="KW-0378">Hydrolase</keyword>
<feature type="domain" description="Integrase catalytic" evidence="7">
    <location>
        <begin position="1159"/>
        <end position="1325"/>
    </location>
</feature>
<dbReference type="Gene3D" id="3.30.420.10">
    <property type="entry name" value="Ribonuclease H-like superfamily/Ribonuclease H"/>
    <property type="match status" value="1"/>
</dbReference>
<dbReference type="InterPro" id="IPR039537">
    <property type="entry name" value="Retrotran_Ty1/copia-like"/>
</dbReference>
<evidence type="ECO:0000313" key="8">
    <source>
        <dbReference type="EMBL" id="GJT45383.1"/>
    </source>
</evidence>
<reference evidence="8" key="2">
    <citation type="submission" date="2022-01" db="EMBL/GenBank/DDBJ databases">
        <authorList>
            <person name="Yamashiro T."/>
            <person name="Shiraishi A."/>
            <person name="Satake H."/>
            <person name="Nakayama K."/>
        </authorList>
    </citation>
    <scope>NUCLEOTIDE SEQUENCE</scope>
</reference>